<dbReference type="InterPro" id="IPR001611">
    <property type="entry name" value="Leu-rich_rpt"/>
</dbReference>
<protein>
    <recommendedName>
        <fullName evidence="3">GH29D-like beta-sandwich domain-containing protein</fullName>
    </recommendedName>
</protein>
<dbReference type="Pfam" id="PF13290">
    <property type="entry name" value="CHB_HEX_C_1"/>
    <property type="match status" value="1"/>
</dbReference>
<comment type="caution">
    <text evidence="4">The sequence shown here is derived from an EMBL/GenBank/DDBJ whole genome shotgun (WGS) entry which is preliminary data.</text>
</comment>
<dbReference type="PANTHER" id="PTHR46652">
    <property type="entry name" value="LEUCINE-RICH REPEAT AND IQ DOMAIN-CONTAINING PROTEIN 1-RELATED"/>
    <property type="match status" value="1"/>
</dbReference>
<dbReference type="Pfam" id="PF08757">
    <property type="entry name" value="CotH"/>
    <property type="match status" value="1"/>
</dbReference>
<dbReference type="InterPro" id="IPR050836">
    <property type="entry name" value="SDS22/Internalin_LRR"/>
</dbReference>
<gene>
    <name evidence="4" type="ORF">JOD17_000390</name>
</gene>
<proteinExistence type="predicted"/>
<dbReference type="SUPFAM" id="SSF52058">
    <property type="entry name" value="L domain-like"/>
    <property type="match status" value="1"/>
</dbReference>
<dbReference type="Gene3D" id="2.60.40.1080">
    <property type="match status" value="1"/>
</dbReference>
<dbReference type="PROSITE" id="PS51450">
    <property type="entry name" value="LRR"/>
    <property type="match status" value="5"/>
</dbReference>
<dbReference type="InterPro" id="IPR014867">
    <property type="entry name" value="Spore_coat_CotH_CotH2/3/7"/>
</dbReference>
<dbReference type="Gene3D" id="3.80.10.10">
    <property type="entry name" value="Ribonuclease Inhibitor"/>
    <property type="match status" value="1"/>
</dbReference>
<reference evidence="4 5" key="1">
    <citation type="submission" date="2021-01" db="EMBL/GenBank/DDBJ databases">
        <title>Genomic Encyclopedia of Type Strains, Phase IV (KMG-IV): sequencing the most valuable type-strain genomes for metagenomic binning, comparative biology and taxonomic classification.</title>
        <authorList>
            <person name="Goeker M."/>
        </authorList>
    </citation>
    <scope>NUCLEOTIDE SEQUENCE [LARGE SCALE GENOMIC DNA]</scope>
    <source>
        <strain evidence="4 5">DSM 25540</strain>
    </source>
</reference>
<evidence type="ECO:0000313" key="5">
    <source>
        <dbReference type="Proteomes" id="UP000741863"/>
    </source>
</evidence>
<keyword evidence="2" id="KW-0677">Repeat</keyword>
<dbReference type="Proteomes" id="UP000741863">
    <property type="component" value="Unassembled WGS sequence"/>
</dbReference>
<organism evidence="4 5">
    <name type="scientific">Geomicrobium sediminis</name>
    <dbReference type="NCBI Taxonomy" id="1347788"/>
    <lineage>
        <taxon>Bacteria</taxon>
        <taxon>Bacillati</taxon>
        <taxon>Bacillota</taxon>
        <taxon>Bacilli</taxon>
        <taxon>Bacillales</taxon>
        <taxon>Geomicrobium</taxon>
    </lineage>
</organism>
<dbReference type="RefSeq" id="WP_204695455.1">
    <property type="nucleotide sequence ID" value="NZ_JAFBEC010000001.1"/>
</dbReference>
<dbReference type="InterPro" id="IPR032675">
    <property type="entry name" value="LRR_dom_sf"/>
</dbReference>
<dbReference type="Gene3D" id="2.60.120.260">
    <property type="entry name" value="Galactose-binding domain-like"/>
    <property type="match status" value="1"/>
</dbReference>
<dbReference type="InterPro" id="IPR059177">
    <property type="entry name" value="GH29D-like_dom"/>
</dbReference>
<dbReference type="PANTHER" id="PTHR46652:SF3">
    <property type="entry name" value="LEUCINE-RICH REPEAT-CONTAINING PROTEIN 9"/>
    <property type="match status" value="1"/>
</dbReference>
<keyword evidence="5" id="KW-1185">Reference proteome</keyword>
<sequence>MKRKRFVPLVLLIGLSLAIWVGAFVVAQSENVTFEDPMLEQAMREELQIEEGEPIKQEDIFAASSLNLSSMQITNLEGLEKFENLTSLNLADNKITDISHIGSLERLEDLNIENNQVTDLTPLENNSSLISLNIRENNVSSLEPLLELIYLTELNVRENRIVDVEPLRSLTQLEDVNLRYNEIASIEPIIDLPVLRDRIYVEGNPLEDALLLSSIYDEVSNIDIPRPEYTIEFSEEPGVQTEPIEVELSTAGDLEGIIRYSVDNSEVTEDSPVYNNPLTLDENTNLRAKFFPSTGESTNEYGNSYIIQEDSTLPIIAISTDERNLYDEQYGIYVPGIYYDEERPNQTGNYMQSGQEWERPVFMQMFDPDEGTVLSQHAGIRIHGGQSATVDRKSLRFYARQEYGEPRFEHPLFGEDERDVFNRFILRNSGQDWNRTLFRDAMMQELVSDLNMETQLYQPVTLYVNGESWGIYNIRERYDHHYFRFAHNVQQEHLDYLEKNGEVIEGTNEDYKQLLAYIRENGVESDQNLEVVSQEMDLDNFLDYYISQIYFGNTDWPHNNIDFWRERPNGKWRWLLYDTDFGFSLPASGRNAAHNTLAWATGEAREAWSTFLFSSLLENEDFRNEFIQRSAQYLNTNFNPETVVSTIDEMANTIEPEIPAHIERWGEPASIENWEGQVNSLRTFADDRPMYLRNHYANEFNLNGIAEMTIEDISGSQLTIANQTFEAHNGWNGHYYTDTPLTVQFEDQDNSNVEVETSNENVATINTENEIILQEQGEATVSFTTTEGDPLLTVSFKVEHLPDQHSLTLDANDTSQFELENVSHYRTSDSTILKVDSDGNYETGQAGRATISGFNDANDLVATFDVIVIDTITEEEEILAGDRAIFYDGEWERATPRESGFSYKTSSAGDLATFTFEGTGFQWYGMQGGEHGTANVYINDELVDTVDTYGETSNHELLYEINNLDHAVHEVVIEVTDEKNESSKGQSIYINSFSFER</sequence>
<accession>A0ABS2P7C0</accession>
<evidence type="ECO:0000256" key="1">
    <source>
        <dbReference type="ARBA" id="ARBA00022614"/>
    </source>
</evidence>
<dbReference type="InterPro" id="IPR025875">
    <property type="entry name" value="Leu-rich_rpt_4"/>
</dbReference>
<name>A0ABS2P7C0_9BACL</name>
<dbReference type="Pfam" id="PF12799">
    <property type="entry name" value="LRR_4"/>
    <property type="match status" value="1"/>
</dbReference>
<evidence type="ECO:0000259" key="3">
    <source>
        <dbReference type="Pfam" id="PF13290"/>
    </source>
</evidence>
<evidence type="ECO:0000256" key="2">
    <source>
        <dbReference type="ARBA" id="ARBA00022737"/>
    </source>
</evidence>
<dbReference type="EMBL" id="JAFBEC010000001">
    <property type="protein sequence ID" value="MBM7631299.1"/>
    <property type="molecule type" value="Genomic_DNA"/>
</dbReference>
<keyword evidence="1" id="KW-0433">Leucine-rich repeat</keyword>
<evidence type="ECO:0000313" key="4">
    <source>
        <dbReference type="EMBL" id="MBM7631299.1"/>
    </source>
</evidence>
<feature type="domain" description="GH29D-like beta-sandwich" evidence="3">
    <location>
        <begin position="238"/>
        <end position="298"/>
    </location>
</feature>